<name>A0ABX7XGW9_9FLAO</name>
<evidence type="ECO:0000313" key="2">
    <source>
        <dbReference type="Proteomes" id="UP000672011"/>
    </source>
</evidence>
<organism evidence="1 2">
    <name type="scientific">Faecalibacter bovis</name>
    <dbReference type="NCBI Taxonomy" id="2898187"/>
    <lineage>
        <taxon>Bacteria</taxon>
        <taxon>Pseudomonadati</taxon>
        <taxon>Bacteroidota</taxon>
        <taxon>Flavobacteriia</taxon>
        <taxon>Flavobacteriales</taxon>
        <taxon>Weeksellaceae</taxon>
        <taxon>Faecalibacter</taxon>
    </lineage>
</organism>
<evidence type="ECO:0000313" key="1">
    <source>
        <dbReference type="EMBL" id="QTV07089.1"/>
    </source>
</evidence>
<dbReference type="EMBL" id="CP072842">
    <property type="protein sequence ID" value="QTV07089.1"/>
    <property type="molecule type" value="Genomic_DNA"/>
</dbReference>
<reference evidence="1 2" key="1">
    <citation type="journal article" date="2021" name="Int. J. Syst. Evol. Microbiol.">
        <title>Faecalibacter bovis sp. nov., isolated from cow faeces.</title>
        <authorList>
            <person name="Li F."/>
            <person name="Zhao W."/>
            <person name="Hong Q."/>
            <person name="Shao Q."/>
            <person name="Song J."/>
            <person name="Yang S."/>
        </authorList>
    </citation>
    <scope>NUCLEOTIDE SEQUENCE [LARGE SCALE GENOMIC DNA]</scope>
    <source>
        <strain evidence="1 2">ZY171143</strain>
    </source>
</reference>
<keyword evidence="2" id="KW-1185">Reference proteome</keyword>
<gene>
    <name evidence="1" type="ORF">J9309_11365</name>
</gene>
<protein>
    <submittedName>
        <fullName evidence="1">Uncharacterized protein</fullName>
    </submittedName>
</protein>
<sequence>MKMFELTLDSYYWTKDQVECPYELLVLLKEQAGMEYFHQQLDHYCLYSLSHVMYDRRRVSEVIYDTIVFQSIIKLGYKIFINPEEFNRRNFCEYHFSEKRLQEVKYLDLNETENPYIVFENIFKKHRIEKVSKSFFNLILAAMADDTYGKDFVCSVSILDYHKLLEACKLIQQRCLTSER</sequence>
<reference evidence="2" key="2">
    <citation type="submission" date="2021-04" db="EMBL/GenBank/DDBJ databases">
        <title>Taxonomy of Flavobacteriaceae bacterium ZY171143.</title>
        <authorList>
            <person name="Li F."/>
        </authorList>
    </citation>
    <scope>NUCLEOTIDE SEQUENCE [LARGE SCALE GENOMIC DNA]</scope>
    <source>
        <strain evidence="2">ZY171143</strain>
    </source>
</reference>
<proteinExistence type="predicted"/>
<dbReference type="Proteomes" id="UP000672011">
    <property type="component" value="Chromosome"/>
</dbReference>
<accession>A0ABX7XGW9</accession>